<evidence type="ECO:0000256" key="1">
    <source>
        <dbReference type="SAM" id="Phobius"/>
    </source>
</evidence>
<gene>
    <name evidence="2" type="ORF">METZ01_LOCUS3975</name>
</gene>
<dbReference type="AlphaFoldDB" id="A0A381N927"/>
<dbReference type="InterPro" id="IPR046487">
    <property type="entry name" value="DUF6580"/>
</dbReference>
<keyword evidence="1" id="KW-0812">Transmembrane</keyword>
<evidence type="ECO:0000313" key="2">
    <source>
        <dbReference type="EMBL" id="SUZ51121.1"/>
    </source>
</evidence>
<feature type="transmembrane region" description="Helical" evidence="1">
    <location>
        <begin position="87"/>
        <end position="103"/>
    </location>
</feature>
<sequence>MDTNERKINSSFTYLVILAILIALGIAGRLLPHPPNFTPMAAIALFSGFIFMKRYMAILAVVVTMLLTDYFAFGFLSPEWFASKSMWVVYLSLLFPIVFKNFLQKKLGFLRIAGAALASSTVFFLATNFAVWAFSPMYQKTWSGLVLCYTMAIPFFQNTIAGDLIWSGVIFGAYYALCSYSNLTVLKQKNSLIYSSN</sequence>
<keyword evidence="1" id="KW-1133">Transmembrane helix</keyword>
<reference evidence="2" key="1">
    <citation type="submission" date="2018-05" db="EMBL/GenBank/DDBJ databases">
        <authorList>
            <person name="Lanie J.A."/>
            <person name="Ng W.-L."/>
            <person name="Kazmierczak K.M."/>
            <person name="Andrzejewski T.M."/>
            <person name="Davidsen T.M."/>
            <person name="Wayne K.J."/>
            <person name="Tettelin H."/>
            <person name="Glass J.I."/>
            <person name="Rusch D."/>
            <person name="Podicherti R."/>
            <person name="Tsui H.-C.T."/>
            <person name="Winkler M.E."/>
        </authorList>
    </citation>
    <scope>NUCLEOTIDE SEQUENCE</scope>
</reference>
<feature type="transmembrane region" description="Helical" evidence="1">
    <location>
        <begin position="155"/>
        <end position="177"/>
    </location>
</feature>
<feature type="transmembrane region" description="Helical" evidence="1">
    <location>
        <begin position="57"/>
        <end position="75"/>
    </location>
</feature>
<accession>A0A381N927</accession>
<keyword evidence="1" id="KW-0472">Membrane</keyword>
<feature type="transmembrane region" description="Helical" evidence="1">
    <location>
        <begin position="12"/>
        <end position="31"/>
    </location>
</feature>
<feature type="transmembrane region" description="Helical" evidence="1">
    <location>
        <begin position="37"/>
        <end position="52"/>
    </location>
</feature>
<feature type="transmembrane region" description="Helical" evidence="1">
    <location>
        <begin position="115"/>
        <end position="135"/>
    </location>
</feature>
<name>A0A381N927_9ZZZZ</name>
<protein>
    <recommendedName>
        <fullName evidence="3">ECF transporter S component</fullName>
    </recommendedName>
</protein>
<proteinExistence type="predicted"/>
<dbReference type="Pfam" id="PF20221">
    <property type="entry name" value="DUF6580"/>
    <property type="match status" value="1"/>
</dbReference>
<dbReference type="EMBL" id="UINC01000207">
    <property type="protein sequence ID" value="SUZ51121.1"/>
    <property type="molecule type" value="Genomic_DNA"/>
</dbReference>
<organism evidence="2">
    <name type="scientific">marine metagenome</name>
    <dbReference type="NCBI Taxonomy" id="408172"/>
    <lineage>
        <taxon>unclassified sequences</taxon>
        <taxon>metagenomes</taxon>
        <taxon>ecological metagenomes</taxon>
    </lineage>
</organism>
<evidence type="ECO:0008006" key="3">
    <source>
        <dbReference type="Google" id="ProtNLM"/>
    </source>
</evidence>